<keyword evidence="2" id="KW-0812">Transmembrane</keyword>
<keyword evidence="2" id="KW-1133">Transmembrane helix</keyword>
<dbReference type="InterPro" id="IPR005605">
    <property type="entry name" value="Spo7"/>
</dbReference>
<dbReference type="PANTHER" id="PTHR28249:SF1">
    <property type="entry name" value="SPORULATION-SPECIFIC PROTEIN SPO7"/>
    <property type="match status" value="1"/>
</dbReference>
<dbReference type="RefSeq" id="XP_016242563.1">
    <property type="nucleotide sequence ID" value="XM_016399751.1"/>
</dbReference>
<dbReference type="AlphaFoldDB" id="A0A0D2AC13"/>
<protein>
    <recommendedName>
        <fullName evidence="5">Spo7-like protein</fullName>
    </recommendedName>
</protein>
<gene>
    <name evidence="3" type="ORF">PV07_12244</name>
</gene>
<evidence type="ECO:0000256" key="2">
    <source>
        <dbReference type="SAM" id="Phobius"/>
    </source>
</evidence>
<evidence type="ECO:0008006" key="5">
    <source>
        <dbReference type="Google" id="ProtNLM"/>
    </source>
</evidence>
<dbReference type="HOGENOM" id="CLU_032659_1_0_1"/>
<feature type="compositionally biased region" description="Basic and acidic residues" evidence="1">
    <location>
        <begin position="390"/>
        <end position="405"/>
    </location>
</feature>
<evidence type="ECO:0000313" key="4">
    <source>
        <dbReference type="Proteomes" id="UP000054466"/>
    </source>
</evidence>
<dbReference type="Proteomes" id="UP000054466">
    <property type="component" value="Unassembled WGS sequence"/>
</dbReference>
<dbReference type="GO" id="GO:0071595">
    <property type="term" value="C:Nem1-Spo7 phosphatase complex"/>
    <property type="evidence" value="ECO:0007669"/>
    <property type="project" value="TreeGrafter"/>
</dbReference>
<feature type="compositionally biased region" description="Polar residues" evidence="1">
    <location>
        <begin position="303"/>
        <end position="313"/>
    </location>
</feature>
<dbReference type="GO" id="GO:0004721">
    <property type="term" value="F:phosphoprotein phosphatase activity"/>
    <property type="evidence" value="ECO:0007669"/>
    <property type="project" value="TreeGrafter"/>
</dbReference>
<feature type="transmembrane region" description="Helical" evidence="2">
    <location>
        <begin position="79"/>
        <end position="99"/>
    </location>
</feature>
<keyword evidence="2" id="KW-0472">Membrane</keyword>
<dbReference type="GO" id="GO:0006998">
    <property type="term" value="P:nuclear envelope organization"/>
    <property type="evidence" value="ECO:0007669"/>
    <property type="project" value="TreeGrafter"/>
</dbReference>
<dbReference type="VEuPathDB" id="FungiDB:PV07_12244"/>
<name>A0A0D2AC13_9EURO</name>
<feature type="compositionally biased region" description="Basic and acidic residues" evidence="1">
    <location>
        <begin position="359"/>
        <end position="374"/>
    </location>
</feature>
<keyword evidence="4" id="KW-1185">Reference proteome</keyword>
<organism evidence="3 4">
    <name type="scientific">Cladophialophora immunda</name>
    <dbReference type="NCBI Taxonomy" id="569365"/>
    <lineage>
        <taxon>Eukaryota</taxon>
        <taxon>Fungi</taxon>
        <taxon>Dikarya</taxon>
        <taxon>Ascomycota</taxon>
        <taxon>Pezizomycotina</taxon>
        <taxon>Eurotiomycetes</taxon>
        <taxon>Chaetothyriomycetidae</taxon>
        <taxon>Chaetothyriales</taxon>
        <taxon>Herpotrichiellaceae</taxon>
        <taxon>Cladophialophora</taxon>
    </lineage>
</organism>
<dbReference type="GeneID" id="27351438"/>
<dbReference type="Pfam" id="PF03907">
    <property type="entry name" value="Spo7"/>
    <property type="match status" value="1"/>
</dbReference>
<feature type="compositionally biased region" description="Low complexity" evidence="1">
    <location>
        <begin position="409"/>
        <end position="422"/>
    </location>
</feature>
<feature type="compositionally biased region" description="Basic and acidic residues" evidence="1">
    <location>
        <begin position="436"/>
        <end position="484"/>
    </location>
</feature>
<dbReference type="OrthoDB" id="5599171at2759"/>
<feature type="compositionally biased region" description="Gly residues" evidence="1">
    <location>
        <begin position="486"/>
        <end position="498"/>
    </location>
</feature>
<dbReference type="GO" id="GO:0019888">
    <property type="term" value="F:protein phosphatase regulator activity"/>
    <property type="evidence" value="ECO:0007669"/>
    <property type="project" value="InterPro"/>
</dbReference>
<dbReference type="PANTHER" id="PTHR28249">
    <property type="entry name" value="SPORULATION-SPECIFIC PROTEIN SPO7"/>
    <property type="match status" value="1"/>
</dbReference>
<dbReference type="EMBL" id="KN847047">
    <property type="protein sequence ID" value="KIW22347.1"/>
    <property type="molecule type" value="Genomic_DNA"/>
</dbReference>
<reference evidence="3 4" key="1">
    <citation type="submission" date="2015-01" db="EMBL/GenBank/DDBJ databases">
        <title>The Genome Sequence of Cladophialophora immunda CBS83496.</title>
        <authorList>
            <consortium name="The Broad Institute Genomics Platform"/>
            <person name="Cuomo C."/>
            <person name="de Hoog S."/>
            <person name="Gorbushina A."/>
            <person name="Stielow B."/>
            <person name="Teixiera M."/>
            <person name="Abouelleil A."/>
            <person name="Chapman S.B."/>
            <person name="Priest M."/>
            <person name="Young S.K."/>
            <person name="Wortman J."/>
            <person name="Nusbaum C."/>
            <person name="Birren B."/>
        </authorList>
    </citation>
    <scope>NUCLEOTIDE SEQUENCE [LARGE SCALE GENOMIC DNA]</scope>
    <source>
        <strain evidence="3 4">CBS 83496</strain>
    </source>
</reference>
<feature type="region of interest" description="Disordered" evidence="1">
    <location>
        <begin position="286"/>
        <end position="538"/>
    </location>
</feature>
<feature type="compositionally biased region" description="Basic and acidic residues" evidence="1">
    <location>
        <begin position="529"/>
        <end position="538"/>
    </location>
</feature>
<evidence type="ECO:0000256" key="1">
    <source>
        <dbReference type="SAM" id="MobiDB-lite"/>
    </source>
</evidence>
<accession>A0A0D2AC13</accession>
<sequence>MASPESRLNQIVKGAPTANIQPLPSAPLHSLGKQSSEPATLDPLLATLPSSPPQIYLNLLILESSLRAQYLHLVSRRRLNTFFLLLLAAWNCLFFYALFLRPREDGTGLGGSVYWVVETSEKLALMGGIVTVLLVWGTGQWERGIRWPRKWLGTTNRGLRGFNLRVVRIRGKFWREMLGHLSFLLPFGLWREAGGSDWHLVEHETGLVIEEDLAKGGDAIMLLLLPKSFSPEFRENWEEYRTEYWEKENERRAGLRRKLNALRRAKAKEAGGWKWWTGAWRLQSSRHHGQRRHHDLEKHPHLQHTQGTSSHRASLSERDATGHARALSGTASKRRSINLDSDSTHSRSRQSSRSSTPHLEFDVATERPLSERMRRGSSVSSTASVRRKPPKDGRRDKDGNRERGGDGTPLGTPLLSPLTSASGEDDREERRRRRKEREAARKQKEEIERERERGQEHIKEEDSQQRKSKIKQEPAVKQEFKTEDGSGSGSGNGNGKGYDAGESSVPTTPKSEHGFSLDVATTAATEGDTMIKAEPDVA</sequence>
<dbReference type="STRING" id="569365.A0A0D2AC13"/>
<evidence type="ECO:0000313" key="3">
    <source>
        <dbReference type="EMBL" id="KIW22347.1"/>
    </source>
</evidence>
<proteinExistence type="predicted"/>